<name>A0AAV7HPB9_DENCH</name>
<keyword evidence="2" id="KW-1185">Reference proteome</keyword>
<evidence type="ECO:0000313" key="1">
    <source>
        <dbReference type="EMBL" id="KAH0469975.1"/>
    </source>
</evidence>
<dbReference type="AlphaFoldDB" id="A0AAV7HPB9"/>
<reference evidence="1 2" key="1">
    <citation type="journal article" date="2021" name="Hortic Res">
        <title>Chromosome-scale assembly of the Dendrobium chrysotoxum genome enhances the understanding of orchid evolution.</title>
        <authorList>
            <person name="Zhang Y."/>
            <person name="Zhang G.Q."/>
            <person name="Zhang D."/>
            <person name="Liu X.D."/>
            <person name="Xu X.Y."/>
            <person name="Sun W.H."/>
            <person name="Yu X."/>
            <person name="Zhu X."/>
            <person name="Wang Z.W."/>
            <person name="Zhao X."/>
            <person name="Zhong W.Y."/>
            <person name="Chen H."/>
            <person name="Yin W.L."/>
            <person name="Huang T."/>
            <person name="Niu S.C."/>
            <person name="Liu Z.J."/>
        </authorList>
    </citation>
    <scope>NUCLEOTIDE SEQUENCE [LARGE SCALE GENOMIC DNA]</scope>
    <source>
        <strain evidence="1">Lindl</strain>
    </source>
</reference>
<gene>
    <name evidence="1" type="ORF">IEQ34_001533</name>
</gene>
<protein>
    <submittedName>
        <fullName evidence="1">Uncharacterized protein</fullName>
    </submittedName>
</protein>
<evidence type="ECO:0000313" key="2">
    <source>
        <dbReference type="Proteomes" id="UP000775213"/>
    </source>
</evidence>
<sequence length="220" mass="23813">MSIMDLYPLRSINLLDLINQRDTTLVQNKNGVLKGDTAHDFESHDDISEERLYQSILLRTLDNYGDGLMIFLPSITLCSSSSIVSLMARPLVSGKNTMNNPHKMITIPNTPKERNFLLLPAATIVGAATPPRTTACLTTASAEFLTHVGNSSTNAAQAPKNATNSNTIADHPPIAVQARLHPPLTIINPIKDLRRLTTLARKKTTNADGSSDAAFSATLI</sequence>
<accession>A0AAV7HPB9</accession>
<dbReference type="EMBL" id="JAGFBR010000002">
    <property type="protein sequence ID" value="KAH0469975.1"/>
    <property type="molecule type" value="Genomic_DNA"/>
</dbReference>
<dbReference type="Proteomes" id="UP000775213">
    <property type="component" value="Unassembled WGS sequence"/>
</dbReference>
<organism evidence="1 2">
    <name type="scientific">Dendrobium chrysotoxum</name>
    <name type="common">Orchid</name>
    <dbReference type="NCBI Taxonomy" id="161865"/>
    <lineage>
        <taxon>Eukaryota</taxon>
        <taxon>Viridiplantae</taxon>
        <taxon>Streptophyta</taxon>
        <taxon>Embryophyta</taxon>
        <taxon>Tracheophyta</taxon>
        <taxon>Spermatophyta</taxon>
        <taxon>Magnoliopsida</taxon>
        <taxon>Liliopsida</taxon>
        <taxon>Asparagales</taxon>
        <taxon>Orchidaceae</taxon>
        <taxon>Epidendroideae</taxon>
        <taxon>Malaxideae</taxon>
        <taxon>Dendrobiinae</taxon>
        <taxon>Dendrobium</taxon>
    </lineage>
</organism>
<proteinExistence type="predicted"/>
<comment type="caution">
    <text evidence="1">The sequence shown here is derived from an EMBL/GenBank/DDBJ whole genome shotgun (WGS) entry which is preliminary data.</text>
</comment>